<comment type="similarity">
    <text evidence="1">Belongs to the UPF0213 family.</text>
</comment>
<reference evidence="4" key="1">
    <citation type="submission" date="2017-09" db="EMBL/GenBank/DDBJ databases">
        <title>Depth-based differentiation of microbial function through sediment-hosted aquifers and enrichment of novel symbionts in the deep terrestrial subsurface.</title>
        <authorList>
            <person name="Probst A.J."/>
            <person name="Ladd B."/>
            <person name="Jarett J.K."/>
            <person name="Geller-Mcgrath D.E."/>
            <person name="Sieber C.M.K."/>
            <person name="Emerson J.B."/>
            <person name="Anantharaman K."/>
            <person name="Thomas B.C."/>
            <person name="Malmstrom R."/>
            <person name="Stieglmeier M."/>
            <person name="Klingl A."/>
            <person name="Woyke T."/>
            <person name="Ryan C.M."/>
            <person name="Banfield J.F."/>
        </authorList>
    </citation>
    <scope>NUCLEOTIDE SEQUENCE [LARGE SCALE GENOMIC DNA]</scope>
</reference>
<evidence type="ECO:0000259" key="2">
    <source>
        <dbReference type="PROSITE" id="PS50164"/>
    </source>
</evidence>
<dbReference type="PANTHER" id="PTHR34477:SF1">
    <property type="entry name" value="UPF0213 PROTEIN YHBQ"/>
    <property type="match status" value="1"/>
</dbReference>
<dbReference type="PANTHER" id="PTHR34477">
    <property type="entry name" value="UPF0213 PROTEIN YHBQ"/>
    <property type="match status" value="1"/>
</dbReference>
<evidence type="ECO:0000313" key="4">
    <source>
        <dbReference type="Proteomes" id="UP000231300"/>
    </source>
</evidence>
<dbReference type="AlphaFoldDB" id="A0A2J0N482"/>
<dbReference type="PROSITE" id="PS50164">
    <property type="entry name" value="GIY_YIG"/>
    <property type="match status" value="1"/>
</dbReference>
<protein>
    <submittedName>
        <fullName evidence="3">Excinuclease ABC subunit C</fullName>
    </submittedName>
</protein>
<feature type="domain" description="GIY-YIG" evidence="2">
    <location>
        <begin position="1"/>
        <end position="75"/>
    </location>
</feature>
<dbReference type="CDD" id="cd10449">
    <property type="entry name" value="GIY-YIG_SLX1_like"/>
    <property type="match status" value="1"/>
</dbReference>
<gene>
    <name evidence="3" type="ORF">CO033_00145</name>
</gene>
<dbReference type="EMBL" id="PFRK01000004">
    <property type="protein sequence ID" value="PJC49694.1"/>
    <property type="molecule type" value="Genomic_DNA"/>
</dbReference>
<proteinExistence type="inferred from homology"/>
<name>A0A2J0N482_9BACT</name>
<dbReference type="InterPro" id="IPR000305">
    <property type="entry name" value="GIY-YIG_endonuc"/>
</dbReference>
<dbReference type="Gene3D" id="3.40.1440.10">
    <property type="entry name" value="GIY-YIG endonuclease"/>
    <property type="match status" value="1"/>
</dbReference>
<evidence type="ECO:0000256" key="1">
    <source>
        <dbReference type="ARBA" id="ARBA00007435"/>
    </source>
</evidence>
<dbReference type="InterPro" id="IPR050190">
    <property type="entry name" value="UPF0213_domain"/>
</dbReference>
<comment type="caution">
    <text evidence="3">The sequence shown here is derived from an EMBL/GenBank/DDBJ whole genome shotgun (WGS) entry which is preliminary data.</text>
</comment>
<organism evidence="3 4">
    <name type="scientific">Candidatus Nomurabacteria bacterium CG_4_9_14_0_2_um_filter_32_10</name>
    <dbReference type="NCBI Taxonomy" id="1974729"/>
    <lineage>
        <taxon>Bacteria</taxon>
        <taxon>Candidatus Nomuraibacteriota</taxon>
    </lineage>
</organism>
<sequence>MFYTYVLQSKENDRLYTGYTSDLRKRFKEHNNNKSNYTKRNGPYELIYYEACLEKKDAMNREQYLKSGRGKRFIQARLKRFLFRTG</sequence>
<dbReference type="SUPFAM" id="SSF82771">
    <property type="entry name" value="GIY-YIG endonuclease"/>
    <property type="match status" value="1"/>
</dbReference>
<dbReference type="InterPro" id="IPR035901">
    <property type="entry name" value="GIY-YIG_endonuc_sf"/>
</dbReference>
<dbReference type="Pfam" id="PF01541">
    <property type="entry name" value="GIY-YIG"/>
    <property type="match status" value="1"/>
</dbReference>
<evidence type="ECO:0000313" key="3">
    <source>
        <dbReference type="EMBL" id="PJC49694.1"/>
    </source>
</evidence>
<dbReference type="Proteomes" id="UP000231300">
    <property type="component" value="Unassembled WGS sequence"/>
</dbReference>
<accession>A0A2J0N482</accession>